<dbReference type="AlphaFoldDB" id="A0A4P8XXK3"/>
<sequence length="227" mass="25812">MSEQKKETQNVTNNEPIKIKEHKAFYFACRAIVICIFKLLYRYTVIRECELPKNGSYIIASNHLSNTDPVFVGLTHKRRVYFMAKVELFKNKFFGGLIKILGAFPVTRGANDGKAIATGEDLINDGKVMTIFIEGGRTKTGELMRPRSGCAVIARQTKAPVVPMCITVVGNKKNIFAKRVIHIGKPLSYEELGFSNDEEPSPREYREASRIIMEQISKFREMDRKDK</sequence>
<reference evidence="5 6" key="1">
    <citation type="submission" date="2019-04" db="EMBL/GenBank/DDBJ databases">
        <authorList>
            <person name="Embree M."/>
            <person name="Gaffney J.R."/>
        </authorList>
    </citation>
    <scope>NUCLEOTIDE SEQUENCE [LARGE SCALE GENOMIC DNA]</scope>
    <source>
        <strain evidence="5 6">JE7A12</strain>
    </source>
</reference>
<evidence type="ECO:0000256" key="2">
    <source>
        <dbReference type="ARBA" id="ARBA00023315"/>
    </source>
</evidence>
<dbReference type="InterPro" id="IPR002123">
    <property type="entry name" value="Plipid/glycerol_acylTrfase"/>
</dbReference>
<proteinExistence type="predicted"/>
<keyword evidence="3" id="KW-0812">Transmembrane</keyword>
<feature type="transmembrane region" description="Helical" evidence="3">
    <location>
        <begin position="24"/>
        <end position="41"/>
    </location>
</feature>
<dbReference type="RefSeq" id="WP_138157888.1">
    <property type="nucleotide sequence ID" value="NZ_CP039381.1"/>
</dbReference>
<dbReference type="PANTHER" id="PTHR10434">
    <property type="entry name" value="1-ACYL-SN-GLYCEROL-3-PHOSPHATE ACYLTRANSFERASE"/>
    <property type="match status" value="1"/>
</dbReference>
<dbReference type="PANTHER" id="PTHR10434:SF11">
    <property type="entry name" value="1-ACYL-SN-GLYCEROL-3-PHOSPHATE ACYLTRANSFERASE"/>
    <property type="match status" value="1"/>
</dbReference>
<evidence type="ECO:0000256" key="1">
    <source>
        <dbReference type="ARBA" id="ARBA00022679"/>
    </source>
</evidence>
<evidence type="ECO:0000256" key="3">
    <source>
        <dbReference type="SAM" id="Phobius"/>
    </source>
</evidence>
<keyword evidence="2 5" id="KW-0012">Acyltransferase</keyword>
<keyword evidence="3" id="KW-1133">Transmembrane helix</keyword>
<keyword evidence="6" id="KW-1185">Reference proteome</keyword>
<accession>A0A4P8XXK3</accession>
<dbReference type="GO" id="GO:0003841">
    <property type="term" value="F:1-acylglycerol-3-phosphate O-acyltransferase activity"/>
    <property type="evidence" value="ECO:0007669"/>
    <property type="project" value="TreeGrafter"/>
</dbReference>
<gene>
    <name evidence="5" type="ORF">E5Z56_11360</name>
</gene>
<protein>
    <submittedName>
        <fullName evidence="5">1-acyl-sn-glycerol-3-phosphate acyltransferase</fullName>
    </submittedName>
</protein>
<dbReference type="Proteomes" id="UP000301475">
    <property type="component" value="Chromosome"/>
</dbReference>
<dbReference type="CDD" id="cd07989">
    <property type="entry name" value="LPLAT_AGPAT-like"/>
    <property type="match status" value="1"/>
</dbReference>
<keyword evidence="3" id="KW-0472">Membrane</keyword>
<dbReference type="SMART" id="SM00563">
    <property type="entry name" value="PlsC"/>
    <property type="match status" value="1"/>
</dbReference>
<name>A0A4P8XXK3_9FIRM</name>
<dbReference type="SUPFAM" id="SSF69593">
    <property type="entry name" value="Glycerol-3-phosphate (1)-acyltransferase"/>
    <property type="match status" value="1"/>
</dbReference>
<evidence type="ECO:0000313" key="5">
    <source>
        <dbReference type="EMBL" id="QCT07916.1"/>
    </source>
</evidence>
<dbReference type="OrthoDB" id="9803035at2"/>
<dbReference type="Pfam" id="PF01553">
    <property type="entry name" value="Acyltransferase"/>
    <property type="match status" value="1"/>
</dbReference>
<dbReference type="KEGG" id="ruj:E5Z56_11360"/>
<evidence type="ECO:0000259" key="4">
    <source>
        <dbReference type="SMART" id="SM00563"/>
    </source>
</evidence>
<dbReference type="GO" id="GO:0006654">
    <property type="term" value="P:phosphatidic acid biosynthetic process"/>
    <property type="evidence" value="ECO:0007669"/>
    <property type="project" value="TreeGrafter"/>
</dbReference>
<dbReference type="EMBL" id="CP039381">
    <property type="protein sequence ID" value="QCT07916.1"/>
    <property type="molecule type" value="Genomic_DNA"/>
</dbReference>
<keyword evidence="1 5" id="KW-0808">Transferase</keyword>
<organism evidence="5 6">
    <name type="scientific">Ruminococcus bovis</name>
    <dbReference type="NCBI Taxonomy" id="2564099"/>
    <lineage>
        <taxon>Bacteria</taxon>
        <taxon>Bacillati</taxon>
        <taxon>Bacillota</taxon>
        <taxon>Clostridia</taxon>
        <taxon>Eubacteriales</taxon>
        <taxon>Oscillospiraceae</taxon>
        <taxon>Ruminococcus</taxon>
    </lineage>
</organism>
<evidence type="ECO:0000313" key="6">
    <source>
        <dbReference type="Proteomes" id="UP000301475"/>
    </source>
</evidence>
<feature type="domain" description="Phospholipid/glycerol acyltransferase" evidence="4">
    <location>
        <begin position="57"/>
        <end position="169"/>
    </location>
</feature>